<dbReference type="AlphaFoldDB" id="A0A9Q5D0M0"/>
<name>A0A9Q5D0M0_9BACT</name>
<sequence>MPKSKGKRGRPGGTTKKGADDDDDLGLDDDFKDMDLFNDRFDDDDDDF</sequence>
<reference evidence="2" key="1">
    <citation type="submission" date="2020-05" db="EMBL/GenBank/DDBJ databases">
        <title>Chitinophaga laudate sp. nov., isolated from a tropical peat swamp.</title>
        <authorList>
            <person name="Goh C.B.S."/>
            <person name="Lee M.S."/>
            <person name="Parimannan S."/>
            <person name="Pasbakhsh P."/>
            <person name="Yule C.M."/>
            <person name="Rajandas H."/>
            <person name="Loke S."/>
            <person name="Croft L."/>
            <person name="Tan J.B.L."/>
        </authorList>
    </citation>
    <scope>NUCLEOTIDE SEQUENCE</scope>
    <source>
        <strain evidence="2">Mgbs1</strain>
    </source>
</reference>
<evidence type="ECO:0000313" key="3">
    <source>
        <dbReference type="Proteomes" id="UP000281028"/>
    </source>
</evidence>
<evidence type="ECO:0000256" key="1">
    <source>
        <dbReference type="SAM" id="MobiDB-lite"/>
    </source>
</evidence>
<accession>A0A9Q5D0M0</accession>
<feature type="region of interest" description="Disordered" evidence="1">
    <location>
        <begin position="1"/>
        <end position="48"/>
    </location>
</feature>
<evidence type="ECO:0000313" key="2">
    <source>
        <dbReference type="EMBL" id="NSL88588.1"/>
    </source>
</evidence>
<comment type="caution">
    <text evidence="2">The sequence shown here is derived from an EMBL/GenBank/DDBJ whole genome shotgun (WGS) entry which is preliminary data.</text>
</comment>
<dbReference type="Proteomes" id="UP000281028">
    <property type="component" value="Unassembled WGS sequence"/>
</dbReference>
<keyword evidence="3" id="KW-1185">Reference proteome</keyword>
<feature type="compositionally biased region" description="Basic residues" evidence="1">
    <location>
        <begin position="1"/>
        <end position="10"/>
    </location>
</feature>
<feature type="compositionally biased region" description="Acidic residues" evidence="1">
    <location>
        <begin position="20"/>
        <end position="32"/>
    </location>
</feature>
<protein>
    <submittedName>
        <fullName evidence="2">Uncharacterized protein</fullName>
    </submittedName>
</protein>
<proteinExistence type="predicted"/>
<gene>
    <name evidence="2" type="ORF">ECE50_017230</name>
</gene>
<organism evidence="2 3">
    <name type="scientific">Chitinophaga solisilvae</name>
    <dbReference type="NCBI Taxonomy" id="1233460"/>
    <lineage>
        <taxon>Bacteria</taxon>
        <taxon>Pseudomonadati</taxon>
        <taxon>Bacteroidota</taxon>
        <taxon>Chitinophagia</taxon>
        <taxon>Chitinophagales</taxon>
        <taxon>Chitinophagaceae</taxon>
        <taxon>Chitinophaga</taxon>
    </lineage>
</organism>
<dbReference type="EMBL" id="RIAR02000001">
    <property type="protein sequence ID" value="NSL88588.1"/>
    <property type="molecule type" value="Genomic_DNA"/>
</dbReference>